<gene>
    <name evidence="2" type="ORF">BGE01nite_39670</name>
</gene>
<reference evidence="2 3" key="1">
    <citation type="submission" date="2019-07" db="EMBL/GenBank/DDBJ databases">
        <title>Whole genome shotgun sequence of Brevifollis gellanilyticus NBRC 108608.</title>
        <authorList>
            <person name="Hosoyama A."/>
            <person name="Uohara A."/>
            <person name="Ohji S."/>
            <person name="Ichikawa N."/>
        </authorList>
    </citation>
    <scope>NUCLEOTIDE SEQUENCE [LARGE SCALE GENOMIC DNA]</scope>
    <source>
        <strain evidence="2 3">NBRC 108608</strain>
    </source>
</reference>
<dbReference type="EMBL" id="BKAG01000034">
    <property type="protein sequence ID" value="GEP44676.1"/>
    <property type="molecule type" value="Genomic_DNA"/>
</dbReference>
<evidence type="ECO:0000313" key="2">
    <source>
        <dbReference type="EMBL" id="GEP44676.1"/>
    </source>
</evidence>
<feature type="chain" id="PRO_5021846278" evidence="1">
    <location>
        <begin position="25"/>
        <end position="496"/>
    </location>
</feature>
<evidence type="ECO:0000256" key="1">
    <source>
        <dbReference type="SAM" id="SignalP"/>
    </source>
</evidence>
<evidence type="ECO:0000313" key="3">
    <source>
        <dbReference type="Proteomes" id="UP000321577"/>
    </source>
</evidence>
<dbReference type="AlphaFoldDB" id="A0A512MD73"/>
<sequence>MRAMTFSRGLLSVLALMLPAFASAADPFAIHVIDESTGRGVPLVTLTTTNHIAHITDSAGWIAFNEPGLMEREVFFHVVSPGYAAGKDGFGYAGVRLTPKAGATVEVKVMRMNIAERLYRITGQGIYRDSELLAKPAPLPRPNFNFVMGQDSVQAVPFHGRLFWLWGDTNVAHYPLGSFHSTCAWSDLPEKGGLNPDEGVHLEYLTSEDGKLRKMMPTKEPGVVWIFGMLVVADSEGKEHLLGHYGRFKDLGKRLEHGLCEFDESQGIFVSSTLLGDEFEWQHPEGNAFRVKNDEGEFFYFSQEFAVTRVPATYNDVLNPGSYEALAWSETEQDYVWQKKLPPVTQKGEAKMLADKKLPADRALLQVQDALTGKPVAMHRSSVNWNPHRKAWIMIGSQHFAPESVLGEVWYAEAPTPSGPWTKAVKVASHPRYTFYNPRHHVLFDQQGGRIIHFEGTYTETFSGNPVPTPRYDYNQLMYRLDLDDPRLEVLRKAVK</sequence>
<accession>A0A512MD73</accession>
<feature type="signal peptide" evidence="1">
    <location>
        <begin position="1"/>
        <end position="24"/>
    </location>
</feature>
<comment type="caution">
    <text evidence="2">The sequence shown here is derived from an EMBL/GenBank/DDBJ whole genome shotgun (WGS) entry which is preliminary data.</text>
</comment>
<organism evidence="2 3">
    <name type="scientific">Brevifollis gellanilyticus</name>
    <dbReference type="NCBI Taxonomy" id="748831"/>
    <lineage>
        <taxon>Bacteria</taxon>
        <taxon>Pseudomonadati</taxon>
        <taxon>Verrucomicrobiota</taxon>
        <taxon>Verrucomicrobiia</taxon>
        <taxon>Verrucomicrobiales</taxon>
        <taxon>Verrucomicrobiaceae</taxon>
    </lineage>
</organism>
<dbReference type="Proteomes" id="UP000321577">
    <property type="component" value="Unassembled WGS sequence"/>
</dbReference>
<keyword evidence="1" id="KW-0732">Signal</keyword>
<protein>
    <submittedName>
        <fullName evidence="2">Uncharacterized protein</fullName>
    </submittedName>
</protein>
<proteinExistence type="predicted"/>
<name>A0A512MD73_9BACT</name>
<keyword evidence="3" id="KW-1185">Reference proteome</keyword>